<keyword evidence="2" id="KW-1185">Reference proteome</keyword>
<sequence>MAPLLNFAKRWHHFFKTPKPRHVSIYRAKKVDFRLVPNLIGTNPTGNGTSF</sequence>
<dbReference type="EMBL" id="AYYY01000018">
    <property type="protein sequence ID" value="KRM61883.1"/>
    <property type="molecule type" value="Genomic_DNA"/>
</dbReference>
<organism evidence="1 2">
    <name type="scientific">Paucilactobacillus vaccinostercus DSM 20634</name>
    <dbReference type="NCBI Taxonomy" id="1423813"/>
    <lineage>
        <taxon>Bacteria</taxon>
        <taxon>Bacillati</taxon>
        <taxon>Bacillota</taxon>
        <taxon>Bacilli</taxon>
        <taxon>Lactobacillales</taxon>
        <taxon>Lactobacillaceae</taxon>
        <taxon>Paucilactobacillus</taxon>
    </lineage>
</organism>
<dbReference type="AlphaFoldDB" id="A0A0R2ACC4"/>
<gene>
    <name evidence="1" type="ORF">FC26_GL001158</name>
</gene>
<accession>A0A0R2ACC4</accession>
<dbReference type="Proteomes" id="UP000051733">
    <property type="component" value="Unassembled WGS sequence"/>
</dbReference>
<reference evidence="1 2" key="1">
    <citation type="journal article" date="2015" name="Genome Announc.">
        <title>Expanding the biotechnology potential of lactobacilli through comparative genomics of 213 strains and associated genera.</title>
        <authorList>
            <person name="Sun Z."/>
            <person name="Harris H.M."/>
            <person name="McCann A."/>
            <person name="Guo C."/>
            <person name="Argimon S."/>
            <person name="Zhang W."/>
            <person name="Yang X."/>
            <person name="Jeffery I.B."/>
            <person name="Cooney J.C."/>
            <person name="Kagawa T.F."/>
            <person name="Liu W."/>
            <person name="Song Y."/>
            <person name="Salvetti E."/>
            <person name="Wrobel A."/>
            <person name="Rasinkangas P."/>
            <person name="Parkhill J."/>
            <person name="Rea M.C."/>
            <person name="O'Sullivan O."/>
            <person name="Ritari J."/>
            <person name="Douillard F.P."/>
            <person name="Paul Ross R."/>
            <person name="Yang R."/>
            <person name="Briner A.E."/>
            <person name="Felis G.E."/>
            <person name="de Vos W.M."/>
            <person name="Barrangou R."/>
            <person name="Klaenhammer T.R."/>
            <person name="Caufield P.W."/>
            <person name="Cui Y."/>
            <person name="Zhang H."/>
            <person name="O'Toole P.W."/>
        </authorList>
    </citation>
    <scope>NUCLEOTIDE SEQUENCE [LARGE SCALE GENOMIC DNA]</scope>
    <source>
        <strain evidence="1 2">DSM 20634</strain>
    </source>
</reference>
<evidence type="ECO:0000313" key="1">
    <source>
        <dbReference type="EMBL" id="KRM61883.1"/>
    </source>
</evidence>
<name>A0A0R2ACC4_9LACO</name>
<comment type="caution">
    <text evidence="1">The sequence shown here is derived from an EMBL/GenBank/DDBJ whole genome shotgun (WGS) entry which is preliminary data.</text>
</comment>
<protein>
    <submittedName>
        <fullName evidence="1">Uncharacterized protein</fullName>
    </submittedName>
</protein>
<proteinExistence type="predicted"/>
<evidence type="ECO:0000313" key="2">
    <source>
        <dbReference type="Proteomes" id="UP000051733"/>
    </source>
</evidence>